<sequence>MMLKIAIFNCDAPKEQLVNWGNFSDMAITMLEQSCDAADEAEYDVYQVYKDEFPSLEELKSYSGIYITGSEFDAFDNSRAWIVHLKKIINVVLTEDGYPPVTGVCFGHQIVASSLGCKVDRNPQGMEGGIVPLQLTEDAKRLGLLQKPHPSTTHTFSIAKIHNDIVYEIPEGYVNIASSQKCPIQGLYKKHKAFTLQGHPEFVTQVSMLMIQRAYEHGKIDAHRFEAIKAESAQNENDGIYAAKTMWKLFKREL</sequence>
<dbReference type="AlphaFoldDB" id="A0A1G4KM00"/>
<dbReference type="GO" id="GO:0005829">
    <property type="term" value="C:cytosol"/>
    <property type="evidence" value="ECO:0007669"/>
    <property type="project" value="TreeGrafter"/>
</dbReference>
<organism evidence="2 3">
    <name type="scientific">Lachancea nothofagi CBS 11611</name>
    <dbReference type="NCBI Taxonomy" id="1266666"/>
    <lineage>
        <taxon>Eukaryota</taxon>
        <taxon>Fungi</taxon>
        <taxon>Dikarya</taxon>
        <taxon>Ascomycota</taxon>
        <taxon>Saccharomycotina</taxon>
        <taxon>Saccharomycetes</taxon>
        <taxon>Saccharomycetales</taxon>
        <taxon>Saccharomycetaceae</taxon>
        <taxon>Lachancea</taxon>
    </lineage>
</organism>
<evidence type="ECO:0000313" key="2">
    <source>
        <dbReference type="EMBL" id="SCV05582.1"/>
    </source>
</evidence>
<protein>
    <submittedName>
        <fullName evidence="2">LANO_0H10660g1_1</fullName>
    </submittedName>
</protein>
<accession>A0A1G4KM00</accession>
<evidence type="ECO:0000313" key="3">
    <source>
        <dbReference type="Proteomes" id="UP000189911"/>
    </source>
</evidence>
<dbReference type="CDD" id="cd01741">
    <property type="entry name" value="GATase1_1"/>
    <property type="match status" value="1"/>
</dbReference>
<reference evidence="3" key="1">
    <citation type="submission" date="2016-03" db="EMBL/GenBank/DDBJ databases">
        <authorList>
            <person name="Devillers Hugo."/>
        </authorList>
    </citation>
    <scope>NUCLEOTIDE SEQUENCE [LARGE SCALE GENOMIC DNA]</scope>
</reference>
<gene>
    <name evidence="2" type="ORF">LANO_0H10660G</name>
</gene>
<dbReference type="PANTHER" id="PTHR42695">
    <property type="entry name" value="GLUTAMINE AMIDOTRANSFERASE YLR126C-RELATED"/>
    <property type="match status" value="1"/>
</dbReference>
<dbReference type="Gene3D" id="3.40.50.880">
    <property type="match status" value="1"/>
</dbReference>
<dbReference type="InterPro" id="IPR044992">
    <property type="entry name" value="ChyE-like"/>
</dbReference>
<dbReference type="InterPro" id="IPR017926">
    <property type="entry name" value="GATASE"/>
</dbReference>
<name>A0A1G4KM00_9SACH</name>
<dbReference type="Pfam" id="PF00117">
    <property type="entry name" value="GATase"/>
    <property type="match status" value="1"/>
</dbReference>
<dbReference type="Proteomes" id="UP000189911">
    <property type="component" value="Chromosome H"/>
</dbReference>
<evidence type="ECO:0000259" key="1">
    <source>
        <dbReference type="Pfam" id="PF00117"/>
    </source>
</evidence>
<keyword evidence="3" id="KW-1185">Reference proteome</keyword>
<dbReference type="SUPFAM" id="SSF52317">
    <property type="entry name" value="Class I glutamine amidotransferase-like"/>
    <property type="match status" value="1"/>
</dbReference>
<dbReference type="GO" id="GO:0005634">
    <property type="term" value="C:nucleus"/>
    <property type="evidence" value="ECO:0007669"/>
    <property type="project" value="TreeGrafter"/>
</dbReference>
<dbReference type="PROSITE" id="PS51273">
    <property type="entry name" value="GATASE_TYPE_1"/>
    <property type="match status" value="1"/>
</dbReference>
<dbReference type="InterPro" id="IPR029062">
    <property type="entry name" value="Class_I_gatase-like"/>
</dbReference>
<proteinExistence type="predicted"/>
<dbReference type="PANTHER" id="PTHR42695:SF5">
    <property type="entry name" value="GLUTAMINE AMIDOTRANSFERASE YLR126C-RELATED"/>
    <property type="match status" value="1"/>
</dbReference>
<feature type="domain" description="Glutamine amidotransferase" evidence="1">
    <location>
        <begin position="58"/>
        <end position="205"/>
    </location>
</feature>
<dbReference type="EMBL" id="LT598447">
    <property type="protein sequence ID" value="SCV05582.1"/>
    <property type="molecule type" value="Genomic_DNA"/>
</dbReference>
<dbReference type="OrthoDB" id="92161at2759"/>